<keyword evidence="13" id="KW-1185">Reference proteome</keyword>
<feature type="domain" description="Glycosyl hydrolase family 32 N-terminal" evidence="9">
    <location>
        <begin position="151"/>
        <end position="472"/>
    </location>
</feature>
<evidence type="ECO:0000256" key="6">
    <source>
        <dbReference type="ARBA" id="ARBA00023295"/>
    </source>
</evidence>
<dbReference type="InterPro" id="IPR018053">
    <property type="entry name" value="Glyco_hydro_32_AS"/>
</dbReference>
<keyword evidence="5" id="KW-0325">Glycoprotein</keyword>
<evidence type="ECO:0000256" key="7">
    <source>
        <dbReference type="RuleBase" id="RU362110"/>
    </source>
</evidence>
<dbReference type="Gene3D" id="2.60.120.560">
    <property type="entry name" value="Exo-inulinase, domain 1"/>
    <property type="match status" value="1"/>
</dbReference>
<comment type="subcellular location">
    <subcellularLocation>
        <location evidence="1">Vacuole</location>
    </subcellularLocation>
</comment>
<protein>
    <submittedName>
        <fullName evidence="12">Beta-fructofuranosidase</fullName>
    </submittedName>
</protein>
<dbReference type="STRING" id="29655.A0A0K9Q573"/>
<dbReference type="InterPro" id="IPR001362">
    <property type="entry name" value="Glyco_hydro_32"/>
</dbReference>
<organism evidence="12 13">
    <name type="scientific">Zostera marina</name>
    <name type="common">Eelgrass</name>
    <dbReference type="NCBI Taxonomy" id="29655"/>
    <lineage>
        <taxon>Eukaryota</taxon>
        <taxon>Viridiplantae</taxon>
        <taxon>Streptophyta</taxon>
        <taxon>Embryophyta</taxon>
        <taxon>Tracheophyta</taxon>
        <taxon>Spermatophyta</taxon>
        <taxon>Magnoliopsida</taxon>
        <taxon>Liliopsida</taxon>
        <taxon>Zosteraceae</taxon>
        <taxon>Zostera</taxon>
    </lineage>
</organism>
<dbReference type="CDD" id="cd18624">
    <property type="entry name" value="GH32_Fruct1-like"/>
    <property type="match status" value="1"/>
</dbReference>
<dbReference type="AlphaFoldDB" id="A0A0K9Q573"/>
<feature type="domain" description="Beta-fructofuranosidase N-terminal" evidence="11">
    <location>
        <begin position="39"/>
        <end position="142"/>
    </location>
</feature>
<keyword evidence="6 7" id="KW-0326">Glycosidase</keyword>
<keyword evidence="8" id="KW-0472">Membrane</keyword>
<sequence>MYVINTQNILGFFHRRFINTHLFSSPYQQHTIMVSSDESYLPLPSETGEYGRIDTATLRRKRTKVFALAAVASVVLLGLVVIVLKSPFIETCRNLVVPEVIYTNPPEREYVPRGFGEGVSEKSSRVGFKTLSAGSPERTNKMLLWQRSAYHFQPEENWMNDPNGVMYYKGWYHLFYQYNADSAVWGNITWGHSVSRDMIHWLHLPIAMFPDKWYDENGVWSGSATVLPDGKVIMLYTGSSFASAQLQNVAVPTNISDPLLIDWMKFESNPIIAPPPGIGITDFRDPTTAWYFPGDSSWRIVIGSKDSNKSGVSITYKTEDFLYYDLLPGSMHSVAGTGMWECIDLYPISTDKTVGLDTSTMSGSGVKHVMKVSLDDDRHDYYAIGSYDLEANTWTPDDPNIDVGIGLRLDYGVVYASKSFYDPVKKRRVLWGWVPESDSESADVLKGWASLQTIPRTVRFDQKTKTNLLQWPVEELEQLRGRNTEFSNVDLPAGSMVQLNIKTANTAELDITAEFEIIDQQTASPDDVVVGRYDCNTGGGASGRGALGPFGLLLLADEGLSEQTAVYFYLETLPNGNINTFICQDGKRSSAANDVIKSIYGSTVPVLDGEKLTLRILVDHSIVETYAQEGRTCITSRVYPTKAISEAKIYLFNNSTDTRVTATTVKIWEMNSAFNRPYNFENTTGNEF</sequence>
<feature type="domain" description="Glycosyl hydrolase family 32 C-terminal" evidence="10">
    <location>
        <begin position="475"/>
        <end position="669"/>
    </location>
</feature>
<dbReference type="InterPro" id="IPR013320">
    <property type="entry name" value="ConA-like_dom_sf"/>
</dbReference>
<evidence type="ECO:0000259" key="10">
    <source>
        <dbReference type="Pfam" id="PF08244"/>
    </source>
</evidence>
<dbReference type="InterPro" id="IPR013189">
    <property type="entry name" value="Glyco_hydro_32_C"/>
</dbReference>
<dbReference type="InterPro" id="IPR013148">
    <property type="entry name" value="Glyco_hydro_32_N"/>
</dbReference>
<dbReference type="Pfam" id="PF08244">
    <property type="entry name" value="Glyco_hydro_32C"/>
    <property type="match status" value="1"/>
</dbReference>
<evidence type="ECO:0000313" key="13">
    <source>
        <dbReference type="Proteomes" id="UP000036987"/>
    </source>
</evidence>
<dbReference type="Pfam" id="PF00251">
    <property type="entry name" value="Glyco_hydro_32N"/>
    <property type="match status" value="1"/>
</dbReference>
<dbReference type="PROSITE" id="PS00609">
    <property type="entry name" value="GLYCOSYL_HYDROL_F32"/>
    <property type="match status" value="1"/>
</dbReference>
<evidence type="ECO:0000256" key="5">
    <source>
        <dbReference type="ARBA" id="ARBA00023180"/>
    </source>
</evidence>
<evidence type="ECO:0000259" key="11">
    <source>
        <dbReference type="Pfam" id="PF11837"/>
    </source>
</evidence>
<evidence type="ECO:0000256" key="3">
    <source>
        <dbReference type="ARBA" id="ARBA00022554"/>
    </source>
</evidence>
<comment type="similarity">
    <text evidence="2 7">Belongs to the glycosyl hydrolase 32 family.</text>
</comment>
<dbReference type="SUPFAM" id="SSF49899">
    <property type="entry name" value="Concanavalin A-like lectins/glucanases"/>
    <property type="match status" value="1"/>
</dbReference>
<dbReference type="EMBL" id="LFYR01000025">
    <property type="protein sequence ID" value="KMZ76438.1"/>
    <property type="molecule type" value="Genomic_DNA"/>
</dbReference>
<dbReference type="Gene3D" id="2.115.10.20">
    <property type="entry name" value="Glycosyl hydrolase domain, family 43"/>
    <property type="match status" value="1"/>
</dbReference>
<dbReference type="SUPFAM" id="SSF75005">
    <property type="entry name" value="Arabinanase/levansucrase/invertase"/>
    <property type="match status" value="1"/>
</dbReference>
<evidence type="ECO:0000256" key="4">
    <source>
        <dbReference type="ARBA" id="ARBA00022801"/>
    </source>
</evidence>
<dbReference type="PANTHER" id="PTHR31953">
    <property type="entry name" value="BETA-FRUCTOFURANOSIDASE, INSOLUBLE ISOENZYME CWINV1-RELATED"/>
    <property type="match status" value="1"/>
</dbReference>
<keyword evidence="8" id="KW-1133">Transmembrane helix</keyword>
<dbReference type="Proteomes" id="UP000036987">
    <property type="component" value="Unassembled WGS sequence"/>
</dbReference>
<dbReference type="GO" id="GO:0005975">
    <property type="term" value="P:carbohydrate metabolic process"/>
    <property type="evidence" value="ECO:0007669"/>
    <property type="project" value="InterPro"/>
</dbReference>
<proteinExistence type="inferred from homology"/>
<accession>A0A0K9Q573</accession>
<comment type="caution">
    <text evidence="12">The sequence shown here is derived from an EMBL/GenBank/DDBJ whole genome shotgun (WGS) entry which is preliminary data.</text>
</comment>
<dbReference type="GO" id="GO:0005773">
    <property type="term" value="C:vacuole"/>
    <property type="evidence" value="ECO:0007669"/>
    <property type="project" value="UniProtKB-SubCell"/>
</dbReference>
<dbReference type="FunFam" id="2.115.10.20:FF:000001">
    <property type="entry name" value="Beta-fructofuranosidase, insoluble isoenzyme CWINV1"/>
    <property type="match status" value="1"/>
</dbReference>
<keyword evidence="4 7" id="KW-0378">Hydrolase</keyword>
<evidence type="ECO:0000313" key="12">
    <source>
        <dbReference type="EMBL" id="KMZ76438.1"/>
    </source>
</evidence>
<dbReference type="OrthoDB" id="202537at2759"/>
<evidence type="ECO:0000256" key="2">
    <source>
        <dbReference type="ARBA" id="ARBA00009902"/>
    </source>
</evidence>
<name>A0A0K9Q573_ZOSMR</name>
<dbReference type="OMA" id="TTFFCQD"/>
<reference evidence="13" key="1">
    <citation type="journal article" date="2016" name="Nature">
        <title>The genome of the seagrass Zostera marina reveals angiosperm adaptation to the sea.</title>
        <authorList>
            <person name="Olsen J.L."/>
            <person name="Rouze P."/>
            <person name="Verhelst B."/>
            <person name="Lin Y.-C."/>
            <person name="Bayer T."/>
            <person name="Collen J."/>
            <person name="Dattolo E."/>
            <person name="De Paoli E."/>
            <person name="Dittami S."/>
            <person name="Maumus F."/>
            <person name="Michel G."/>
            <person name="Kersting A."/>
            <person name="Lauritano C."/>
            <person name="Lohaus R."/>
            <person name="Toepel M."/>
            <person name="Tonon T."/>
            <person name="Vanneste K."/>
            <person name="Amirebrahimi M."/>
            <person name="Brakel J."/>
            <person name="Bostroem C."/>
            <person name="Chovatia M."/>
            <person name="Grimwood J."/>
            <person name="Jenkins J.W."/>
            <person name="Jueterbock A."/>
            <person name="Mraz A."/>
            <person name="Stam W.T."/>
            <person name="Tice H."/>
            <person name="Bornberg-Bauer E."/>
            <person name="Green P.J."/>
            <person name="Pearson G.A."/>
            <person name="Procaccini G."/>
            <person name="Duarte C.M."/>
            <person name="Schmutz J."/>
            <person name="Reusch T.B.H."/>
            <person name="Van de Peer Y."/>
        </authorList>
    </citation>
    <scope>NUCLEOTIDE SEQUENCE [LARGE SCALE GENOMIC DNA]</scope>
    <source>
        <strain evidence="13">cv. Finnish</strain>
    </source>
</reference>
<dbReference type="InterPro" id="IPR050551">
    <property type="entry name" value="Fructan_Metab_Enzymes"/>
</dbReference>
<dbReference type="InterPro" id="IPR021792">
    <property type="entry name" value="Beta-fructofuranosidase_N"/>
</dbReference>
<dbReference type="Pfam" id="PF11837">
    <property type="entry name" value="INV_N"/>
    <property type="match status" value="1"/>
</dbReference>
<gene>
    <name evidence="12" type="ORF">ZOSMA_101G00220</name>
</gene>
<evidence type="ECO:0000256" key="8">
    <source>
        <dbReference type="SAM" id="Phobius"/>
    </source>
</evidence>
<dbReference type="SMART" id="SM00640">
    <property type="entry name" value="Glyco_32"/>
    <property type="match status" value="1"/>
</dbReference>
<evidence type="ECO:0000259" key="9">
    <source>
        <dbReference type="Pfam" id="PF00251"/>
    </source>
</evidence>
<keyword evidence="3" id="KW-0926">Vacuole</keyword>
<keyword evidence="8" id="KW-0812">Transmembrane</keyword>
<feature type="transmembrane region" description="Helical" evidence="8">
    <location>
        <begin position="65"/>
        <end position="84"/>
    </location>
</feature>
<dbReference type="GO" id="GO:0004564">
    <property type="term" value="F:beta-fructofuranosidase activity"/>
    <property type="evidence" value="ECO:0007669"/>
    <property type="project" value="InterPro"/>
</dbReference>
<evidence type="ECO:0000256" key="1">
    <source>
        <dbReference type="ARBA" id="ARBA00004116"/>
    </source>
</evidence>
<dbReference type="InterPro" id="IPR023296">
    <property type="entry name" value="Glyco_hydro_beta-prop_sf"/>
</dbReference>